<sequence>MNTDHLYDVIIVGAGPVGLATAIALYQRGITNILVIDQTQEFRPVGQIVDLLPNGLKALRYIDEQTYQSVRQTDSSSSPTTNTQTNSATKKGLWHHKNLQGEILRTAPLSFDDWLERYGAGRVSSNWYELQTTLRNKLPSHLIAISCRCLEVNQQQDKVKITYIPRGMTTNPFAHWEMEKPALTPPPTISDVELPNSDINHQYLYAKLVVAADGINSAIRQNLYCGTPLQDWANPQYSGFTAIGCFKTSNVPEALDQALENTYLQGERIVTLNLDYSQLQQAPSPRIIVTRKPDKALGYLLHTPLTVGVLTDKLASEVIQIAMDALTKADFPAMLVELISFSDPEKLLHRAYYLQPANIPLEEQLIWSQGRVVLAGDAAHGMPPFTAQGANQGFEDASLLGTLITKIINNQGLDDLNQIAQAFKQYEQIRRPFMVKMQEVTLHSYHLSQSQWEDYNDWVYGRDIAQICQGL</sequence>
<feature type="compositionally biased region" description="Low complexity" evidence="3">
    <location>
        <begin position="72"/>
        <end position="87"/>
    </location>
</feature>
<dbReference type="AlphaFoldDB" id="A0A977PYQ0"/>
<evidence type="ECO:0000256" key="1">
    <source>
        <dbReference type="ARBA" id="ARBA00023002"/>
    </source>
</evidence>
<dbReference type="InterPro" id="IPR002938">
    <property type="entry name" value="FAD-bd"/>
</dbReference>
<evidence type="ECO:0000313" key="6">
    <source>
        <dbReference type="EMBL" id="UXE62710.1"/>
    </source>
</evidence>
<dbReference type="PANTHER" id="PTHR13789">
    <property type="entry name" value="MONOOXYGENASE"/>
    <property type="match status" value="1"/>
</dbReference>
<keyword evidence="4" id="KW-0812">Transmembrane</keyword>
<dbReference type="SUPFAM" id="SSF51905">
    <property type="entry name" value="FAD/NAD(P)-binding domain"/>
    <property type="match status" value="1"/>
</dbReference>
<organism evidence="6">
    <name type="scientific">Woronichinia naegeliana WA131</name>
    <dbReference type="NCBI Taxonomy" id="2824559"/>
    <lineage>
        <taxon>Bacteria</taxon>
        <taxon>Bacillati</taxon>
        <taxon>Cyanobacteriota</taxon>
        <taxon>Cyanophyceae</taxon>
        <taxon>Synechococcales</taxon>
        <taxon>Coelosphaeriaceae</taxon>
        <taxon>Woronichinia</taxon>
    </lineage>
</organism>
<dbReference type="InterPro" id="IPR036188">
    <property type="entry name" value="FAD/NAD-bd_sf"/>
</dbReference>
<dbReference type="Gene3D" id="3.50.50.60">
    <property type="entry name" value="FAD/NAD(P)-binding domain"/>
    <property type="match status" value="2"/>
</dbReference>
<feature type="domain" description="FAD-binding" evidence="5">
    <location>
        <begin position="7"/>
        <end position="35"/>
    </location>
</feature>
<keyword evidence="4" id="KW-1133">Transmembrane helix</keyword>
<feature type="region of interest" description="Disordered" evidence="3">
    <location>
        <begin position="70"/>
        <end position="91"/>
    </location>
</feature>
<proteinExistence type="predicted"/>
<dbReference type="EMBL" id="CP073041">
    <property type="protein sequence ID" value="UXE62710.1"/>
    <property type="molecule type" value="Genomic_DNA"/>
</dbReference>
<keyword evidence="1" id="KW-0560">Oxidoreductase</keyword>
<evidence type="ECO:0000256" key="4">
    <source>
        <dbReference type="SAM" id="Phobius"/>
    </source>
</evidence>
<keyword evidence="4" id="KW-0472">Membrane</keyword>
<feature type="domain" description="FAD-binding" evidence="5">
    <location>
        <begin position="367"/>
        <end position="437"/>
    </location>
</feature>
<keyword evidence="2 6" id="KW-0503">Monooxygenase</keyword>
<reference evidence="6" key="1">
    <citation type="submission" date="2021-04" db="EMBL/GenBank/DDBJ databases">
        <title>Genome sequence of Woronichinia naegeliana from Washington state freshwater lake bloom.</title>
        <authorList>
            <person name="Dreher T.W."/>
        </authorList>
    </citation>
    <scope>NUCLEOTIDE SEQUENCE</scope>
    <source>
        <strain evidence="6">WA131</strain>
    </source>
</reference>
<dbReference type="GO" id="GO:0071949">
    <property type="term" value="F:FAD binding"/>
    <property type="evidence" value="ECO:0007669"/>
    <property type="project" value="InterPro"/>
</dbReference>
<accession>A0A977PYQ0</accession>
<evidence type="ECO:0000256" key="2">
    <source>
        <dbReference type="ARBA" id="ARBA00023033"/>
    </source>
</evidence>
<gene>
    <name evidence="6" type="ORF">KA717_08270</name>
</gene>
<dbReference type="GO" id="GO:0004497">
    <property type="term" value="F:monooxygenase activity"/>
    <property type="evidence" value="ECO:0007669"/>
    <property type="project" value="UniProtKB-KW"/>
</dbReference>
<dbReference type="InterPro" id="IPR050493">
    <property type="entry name" value="FAD-dep_Monooxygenase_BioMet"/>
</dbReference>
<dbReference type="KEGG" id="wna:KA717_08270"/>
<dbReference type="Pfam" id="PF01494">
    <property type="entry name" value="FAD_binding_3"/>
    <property type="match status" value="2"/>
</dbReference>
<evidence type="ECO:0000256" key="3">
    <source>
        <dbReference type="SAM" id="MobiDB-lite"/>
    </source>
</evidence>
<feature type="transmembrane region" description="Helical" evidence="4">
    <location>
        <begin position="6"/>
        <end position="26"/>
    </location>
</feature>
<dbReference type="PRINTS" id="PR00420">
    <property type="entry name" value="RNGMNOXGNASE"/>
</dbReference>
<name>A0A977PYQ0_9CYAN</name>
<dbReference type="PANTHER" id="PTHR13789:SF309">
    <property type="entry name" value="PUTATIVE (AFU_ORTHOLOGUE AFUA_6G14510)-RELATED"/>
    <property type="match status" value="1"/>
</dbReference>
<protein>
    <submittedName>
        <fullName evidence="6">FAD-dependent monooxygenase</fullName>
    </submittedName>
</protein>
<dbReference type="Proteomes" id="UP001065613">
    <property type="component" value="Chromosome"/>
</dbReference>
<evidence type="ECO:0000259" key="5">
    <source>
        <dbReference type="Pfam" id="PF01494"/>
    </source>
</evidence>